<reference evidence="1 2" key="1">
    <citation type="journal article" date="2018" name="Sci. Rep.">
        <title>Genomic signatures of local adaptation to the degree of environmental predictability in rotifers.</title>
        <authorList>
            <person name="Franch-Gras L."/>
            <person name="Hahn C."/>
            <person name="Garcia-Roger E.M."/>
            <person name="Carmona M.J."/>
            <person name="Serra M."/>
            <person name="Gomez A."/>
        </authorList>
    </citation>
    <scope>NUCLEOTIDE SEQUENCE [LARGE SCALE GENOMIC DNA]</scope>
    <source>
        <strain evidence="1">HYR1</strain>
    </source>
</reference>
<dbReference type="EMBL" id="REGN01000762">
    <property type="protein sequence ID" value="RNA39307.1"/>
    <property type="molecule type" value="Genomic_DNA"/>
</dbReference>
<evidence type="ECO:0000313" key="1">
    <source>
        <dbReference type="EMBL" id="RNA39307.1"/>
    </source>
</evidence>
<proteinExistence type="predicted"/>
<sequence length="104" mass="12134">MDNIEICIREYFESSSILYLLVISPYVPEIRKLIGINQFFNQNFGEKKIGFNDKTASNQIFVSGSKSKECDKPFREIVFCNAWSFRIKRSCEFTSINLTETSRI</sequence>
<evidence type="ECO:0000313" key="2">
    <source>
        <dbReference type="Proteomes" id="UP000276133"/>
    </source>
</evidence>
<name>A0A3M7SUK0_BRAPC</name>
<protein>
    <submittedName>
        <fullName evidence="1">Uncharacterized protein</fullName>
    </submittedName>
</protein>
<comment type="caution">
    <text evidence="1">The sequence shown here is derived from an EMBL/GenBank/DDBJ whole genome shotgun (WGS) entry which is preliminary data.</text>
</comment>
<dbReference type="Proteomes" id="UP000276133">
    <property type="component" value="Unassembled WGS sequence"/>
</dbReference>
<dbReference type="AlphaFoldDB" id="A0A3M7SUK0"/>
<organism evidence="1 2">
    <name type="scientific">Brachionus plicatilis</name>
    <name type="common">Marine rotifer</name>
    <name type="synonym">Brachionus muelleri</name>
    <dbReference type="NCBI Taxonomy" id="10195"/>
    <lineage>
        <taxon>Eukaryota</taxon>
        <taxon>Metazoa</taxon>
        <taxon>Spiralia</taxon>
        <taxon>Gnathifera</taxon>
        <taxon>Rotifera</taxon>
        <taxon>Eurotatoria</taxon>
        <taxon>Monogononta</taxon>
        <taxon>Pseudotrocha</taxon>
        <taxon>Ploima</taxon>
        <taxon>Brachionidae</taxon>
        <taxon>Brachionus</taxon>
    </lineage>
</organism>
<gene>
    <name evidence="1" type="ORF">BpHYR1_031001</name>
</gene>
<accession>A0A3M7SUK0</accession>
<keyword evidence="2" id="KW-1185">Reference proteome</keyword>